<dbReference type="OrthoDB" id="102447at2157"/>
<keyword evidence="5" id="KW-1185">Reference proteome</keyword>
<evidence type="ECO:0000256" key="1">
    <source>
        <dbReference type="SAM" id="Coils"/>
    </source>
</evidence>
<feature type="coiled-coil region" evidence="1">
    <location>
        <begin position="278"/>
        <end position="335"/>
    </location>
</feature>
<feature type="region of interest" description="Disordered" evidence="2">
    <location>
        <begin position="375"/>
        <end position="440"/>
    </location>
</feature>
<sequence>MDPQKIIGATIFVLLLFATLGLASNVTTSNGTTSSDQGGSVPSNATLNVSLAEQAYGLLIILEKLSNYTSALISATPNVDNEIVRDFNETEAIRERAWMAYNSSNYQLSIELAMEAMGEYKDIIKELAPEEKEEPENETEEQEELVIEAQAELNRASEYLSYVKEVLNEASQLGIDVSKFIELYNQTAEAYGKVRKDIASGDISSLERDLEVAEDLKDKLSDAIEEELIPQMLSMKSEDIALTFISKLNVQINETMELMNLIENLTQISNVTYPSDYQEEIQDILQDYREELQDIMSQVDELIKEGEYEEALELINNLNDELRDIIDEIREVQKEFYEEYLKEYCEEYREEGSDYSYYERYCERGDSEEYYEEYKEEDSGYSYNESYQERENWEEGREEYYNEYNSTEKYKWEDENETESYEENYNYESDGSFDEDEDDS</sequence>
<dbReference type="Proteomes" id="UP000073604">
    <property type="component" value="Plasmid unnamed"/>
</dbReference>
<organism evidence="4 5">
    <name type="scientific">Thermococcus peptonophilus</name>
    <dbReference type="NCBI Taxonomy" id="53952"/>
    <lineage>
        <taxon>Archaea</taxon>
        <taxon>Methanobacteriati</taxon>
        <taxon>Methanobacteriota</taxon>
        <taxon>Thermococci</taxon>
        <taxon>Thermococcales</taxon>
        <taxon>Thermococcaceae</taxon>
        <taxon>Thermococcus</taxon>
    </lineage>
</organism>
<reference evidence="5" key="1">
    <citation type="submission" date="2016-03" db="EMBL/GenBank/DDBJ databases">
        <authorList>
            <person name="Oger P.M."/>
        </authorList>
    </citation>
    <scope>NUCLEOTIDE SEQUENCE [LARGE SCALE GENOMIC DNA]</scope>
    <source>
        <strain evidence="5">OG-1</strain>
        <plasmid evidence="5">Plasmid</plasmid>
    </source>
</reference>
<feature type="compositionally biased region" description="Basic and acidic residues" evidence="2">
    <location>
        <begin position="387"/>
        <end position="413"/>
    </location>
</feature>
<evidence type="ECO:0000313" key="5">
    <source>
        <dbReference type="Proteomes" id="UP000073604"/>
    </source>
</evidence>
<dbReference type="GeneID" id="27140934"/>
<keyword evidence="1" id="KW-0175">Coiled coil</keyword>
<feature type="domain" description="ParB-related ThiF-related cassette protein E" evidence="3">
    <location>
        <begin position="217"/>
        <end position="339"/>
    </location>
</feature>
<dbReference type="RefSeq" id="WP_062390984.1">
    <property type="nucleotide sequence ID" value="NZ_CP014751.1"/>
</dbReference>
<evidence type="ECO:0000259" key="3">
    <source>
        <dbReference type="Pfam" id="PF19556"/>
    </source>
</evidence>
<dbReference type="KEGG" id="tpep:A0127_10260"/>
<feature type="compositionally biased region" description="Acidic residues" evidence="2">
    <location>
        <begin position="431"/>
        <end position="440"/>
    </location>
</feature>
<accession>A0A142CXV4</accession>
<gene>
    <name evidence="4" type="ORF">A0127_10260</name>
</gene>
<proteinExistence type="predicted"/>
<geneLocation type="plasmid" evidence="5"/>
<evidence type="ECO:0000313" key="4">
    <source>
        <dbReference type="EMBL" id="AMQ19606.1"/>
    </source>
</evidence>
<evidence type="ECO:0000256" key="2">
    <source>
        <dbReference type="SAM" id="MobiDB-lite"/>
    </source>
</evidence>
<dbReference type="Pfam" id="PF19556">
    <property type="entry name" value="PRTRC_E"/>
    <property type="match status" value="1"/>
</dbReference>
<name>A0A142CXV4_9EURY</name>
<dbReference type="EMBL" id="CP014751">
    <property type="protein sequence ID" value="AMQ19606.1"/>
    <property type="molecule type" value="Genomic_DNA"/>
</dbReference>
<keyword evidence="4" id="KW-0614">Plasmid</keyword>
<dbReference type="AlphaFoldDB" id="A0A142CXV4"/>
<dbReference type="InterPro" id="IPR022273">
    <property type="entry name" value="PRTRC_protein-E"/>
</dbReference>
<protein>
    <recommendedName>
        <fullName evidence="3">ParB-related ThiF-related cassette protein E domain-containing protein</fullName>
    </recommendedName>
</protein>